<feature type="compositionally biased region" description="Polar residues" evidence="1">
    <location>
        <begin position="223"/>
        <end position="246"/>
    </location>
</feature>
<dbReference type="RefSeq" id="WP_085085639.1">
    <property type="nucleotide sequence ID" value="NZ_FXAK01000005.1"/>
</dbReference>
<reference evidence="2 3" key="1">
    <citation type="submission" date="2017-04" db="EMBL/GenBank/DDBJ databases">
        <authorList>
            <person name="Afonso C.L."/>
            <person name="Miller P.J."/>
            <person name="Scott M.A."/>
            <person name="Spackman E."/>
            <person name="Goraichik I."/>
            <person name="Dimitrov K.M."/>
            <person name="Suarez D.L."/>
            <person name="Swayne D.E."/>
        </authorList>
    </citation>
    <scope>NUCLEOTIDE SEQUENCE [LARGE SCALE GENOMIC DNA]</scope>
    <source>
        <strain evidence="2 3">A2P</strain>
    </source>
</reference>
<dbReference type="EMBL" id="FXAK01000005">
    <property type="protein sequence ID" value="SMF49380.1"/>
    <property type="molecule type" value="Genomic_DNA"/>
</dbReference>
<feature type="region of interest" description="Disordered" evidence="1">
    <location>
        <begin position="1"/>
        <end position="42"/>
    </location>
</feature>
<feature type="compositionally biased region" description="Low complexity" evidence="1">
    <location>
        <begin position="14"/>
        <end position="35"/>
    </location>
</feature>
<feature type="compositionally biased region" description="Low complexity" evidence="1">
    <location>
        <begin position="308"/>
        <end position="320"/>
    </location>
</feature>
<feature type="compositionally biased region" description="Basic and acidic residues" evidence="1">
    <location>
        <begin position="197"/>
        <end position="206"/>
    </location>
</feature>
<feature type="compositionally biased region" description="Gly residues" evidence="1">
    <location>
        <begin position="321"/>
        <end position="342"/>
    </location>
</feature>
<sequence length="356" mass="35452">MPNRDMTGTGGSNPAGSTTGSSTAGSSTNGNTMSGGRSGVEDIKKTVNRAADDAMSTGRETLGNAQGRIRSLLEQQTGRAADQLGGVANALHKAAEQLNEENGGVVADYAEQAASRVERVADMLRDANVDDIVGEVEGFARRQPEVFIGAAFAVGFLAARFIKSSGERRMHRASTSLRGNTHPSQSVRTARGSAYDTGRDMNRDTGRSSGPSRGMAGGIGESVSRSTPSRSADTPTTGSSGVNTGNLAGRMESERASDRLGEPNPSAGRIGMPLSTAPASVTGRGAGSSADTALGSSTVGTPGGTAGTTGSAGSTMNSGTTGVGGTGTGNTTGTSGTQGGAAGTTSSTSKPQGQRP</sequence>
<feature type="compositionally biased region" description="Basic and acidic residues" evidence="1">
    <location>
        <begin position="251"/>
        <end position="261"/>
    </location>
</feature>
<feature type="region of interest" description="Disordered" evidence="1">
    <location>
        <begin position="170"/>
        <end position="356"/>
    </location>
</feature>
<evidence type="ECO:0000256" key="1">
    <source>
        <dbReference type="SAM" id="MobiDB-lite"/>
    </source>
</evidence>
<dbReference type="STRING" id="286727.SAMN02982917_2456"/>
<dbReference type="OrthoDB" id="7889162at2"/>
<proteinExistence type="predicted"/>
<organism evidence="2 3">
    <name type="scientific">Azospirillum oryzae</name>
    <dbReference type="NCBI Taxonomy" id="286727"/>
    <lineage>
        <taxon>Bacteria</taxon>
        <taxon>Pseudomonadati</taxon>
        <taxon>Pseudomonadota</taxon>
        <taxon>Alphaproteobacteria</taxon>
        <taxon>Rhodospirillales</taxon>
        <taxon>Azospirillaceae</taxon>
        <taxon>Azospirillum</taxon>
    </lineage>
</organism>
<feature type="compositionally biased region" description="Polar residues" evidence="1">
    <location>
        <begin position="173"/>
        <end position="188"/>
    </location>
</feature>
<evidence type="ECO:0000313" key="3">
    <source>
        <dbReference type="Proteomes" id="UP000192936"/>
    </source>
</evidence>
<name>A0A1X7FBH8_9PROT</name>
<protein>
    <submittedName>
        <fullName evidence="2">Uncharacterized protein</fullName>
    </submittedName>
</protein>
<dbReference type="AlphaFoldDB" id="A0A1X7FBH8"/>
<dbReference type="Proteomes" id="UP000192936">
    <property type="component" value="Unassembled WGS sequence"/>
</dbReference>
<gene>
    <name evidence="2" type="ORF">SAMN02982917_2456</name>
</gene>
<evidence type="ECO:0000313" key="2">
    <source>
        <dbReference type="EMBL" id="SMF49380.1"/>
    </source>
</evidence>
<accession>A0A1X7FBH8</accession>